<proteinExistence type="inferred from homology"/>
<dbReference type="AlphaFoldDB" id="A0A1E7RE78"/>
<dbReference type="PANTHER" id="PTHR43470:SF5">
    <property type="entry name" value="PHOSPHATE TRANSPORT SYSTEM PERMEASE PROTEIN PSTA"/>
    <property type="match status" value="1"/>
</dbReference>
<accession>A0A1E7RE78</accession>
<dbReference type="Proteomes" id="UP000185895">
    <property type="component" value="Unassembled WGS sequence"/>
</dbReference>
<dbReference type="InterPro" id="IPR035906">
    <property type="entry name" value="MetI-like_sf"/>
</dbReference>
<keyword evidence="5 9" id="KW-1003">Cell membrane</keyword>
<feature type="domain" description="ABC transmembrane type-1" evidence="11">
    <location>
        <begin position="246"/>
        <end position="454"/>
    </location>
</feature>
<reference evidence="12 13" key="1">
    <citation type="submission" date="2016-09" db="EMBL/GenBank/DDBJ databases">
        <authorList>
            <person name="Capua I."/>
            <person name="De Benedictis P."/>
            <person name="Joannis T."/>
            <person name="Lombin L.H."/>
            <person name="Cattoli G."/>
        </authorList>
    </citation>
    <scope>NUCLEOTIDE SEQUENCE [LARGE SCALE GENOMIC DNA]</scope>
    <source>
        <strain evidence="12 13">ANC 4671</strain>
    </source>
</reference>
<evidence type="ECO:0000256" key="6">
    <source>
        <dbReference type="ARBA" id="ARBA00022692"/>
    </source>
</evidence>
<dbReference type="EMBL" id="MKKK01000004">
    <property type="protein sequence ID" value="OEY97719.1"/>
    <property type="molecule type" value="Genomic_DNA"/>
</dbReference>
<feature type="transmembrane region" description="Helical" evidence="9">
    <location>
        <begin position="291"/>
        <end position="313"/>
    </location>
</feature>
<feature type="transmembrane region" description="Helical" evidence="9">
    <location>
        <begin position="437"/>
        <end position="457"/>
    </location>
</feature>
<gene>
    <name evidence="12" type="ORF">BJI46_08165</name>
</gene>
<comment type="similarity">
    <text evidence="2 9">Belongs to the binding-protein-dependent transport system permease family. CysTW subfamily.</text>
</comment>
<evidence type="ECO:0000256" key="10">
    <source>
        <dbReference type="SAM" id="MobiDB-lite"/>
    </source>
</evidence>
<evidence type="ECO:0000256" key="1">
    <source>
        <dbReference type="ARBA" id="ARBA00004651"/>
    </source>
</evidence>
<feature type="transmembrane region" description="Helical" evidence="9">
    <location>
        <begin position="242"/>
        <end position="271"/>
    </location>
</feature>
<feature type="transmembrane region" description="Helical" evidence="9">
    <location>
        <begin position="319"/>
        <end position="341"/>
    </location>
</feature>
<evidence type="ECO:0000256" key="4">
    <source>
        <dbReference type="ARBA" id="ARBA00022448"/>
    </source>
</evidence>
<protein>
    <recommendedName>
        <fullName evidence="3 9">Phosphate transport system permease protein PstA</fullName>
    </recommendedName>
</protein>
<dbReference type="PANTHER" id="PTHR43470">
    <property type="entry name" value="PHOSPHATE TRANSPORT SYSTEM PERMEASE PROTEIN PSTA-RELATED"/>
    <property type="match status" value="1"/>
</dbReference>
<dbReference type="Pfam" id="PF00528">
    <property type="entry name" value="BPD_transp_1"/>
    <property type="match status" value="1"/>
</dbReference>
<evidence type="ECO:0000256" key="7">
    <source>
        <dbReference type="ARBA" id="ARBA00022989"/>
    </source>
</evidence>
<keyword evidence="7 9" id="KW-1133">Transmembrane helix</keyword>
<comment type="caution">
    <text evidence="12">The sequence shown here is derived from an EMBL/GenBank/DDBJ whole genome shotgun (WGS) entry which is preliminary data.</text>
</comment>
<dbReference type="CDD" id="cd06261">
    <property type="entry name" value="TM_PBP2"/>
    <property type="match status" value="1"/>
</dbReference>
<organism evidence="12 13">
    <name type="scientific">Acinetobacter qingfengensis</name>
    <dbReference type="NCBI Taxonomy" id="1262585"/>
    <lineage>
        <taxon>Bacteria</taxon>
        <taxon>Pseudomonadati</taxon>
        <taxon>Pseudomonadota</taxon>
        <taxon>Gammaproteobacteria</taxon>
        <taxon>Moraxellales</taxon>
        <taxon>Moraxellaceae</taxon>
        <taxon>Acinetobacter</taxon>
    </lineage>
</organism>
<dbReference type="GO" id="GO:0035435">
    <property type="term" value="P:phosphate ion transmembrane transport"/>
    <property type="evidence" value="ECO:0007669"/>
    <property type="project" value="InterPro"/>
</dbReference>
<feature type="transmembrane region" description="Helical" evidence="9">
    <location>
        <begin position="47"/>
        <end position="68"/>
    </location>
</feature>
<feature type="compositionally biased region" description="Basic and acidic residues" evidence="10">
    <location>
        <begin position="19"/>
        <end position="31"/>
    </location>
</feature>
<dbReference type="STRING" id="1262585.BJI46_08165"/>
<dbReference type="RefSeq" id="WP_070068784.1">
    <property type="nucleotide sequence ID" value="NZ_MKKK01000004.1"/>
</dbReference>
<keyword evidence="8 9" id="KW-0472">Membrane</keyword>
<dbReference type="GO" id="GO:0005886">
    <property type="term" value="C:plasma membrane"/>
    <property type="evidence" value="ECO:0007669"/>
    <property type="project" value="UniProtKB-SubCell"/>
</dbReference>
<keyword evidence="13" id="KW-1185">Reference proteome</keyword>
<evidence type="ECO:0000256" key="2">
    <source>
        <dbReference type="ARBA" id="ARBA00007069"/>
    </source>
</evidence>
<dbReference type="InterPro" id="IPR005672">
    <property type="entry name" value="Phosphate_PstA"/>
</dbReference>
<dbReference type="PROSITE" id="PS50928">
    <property type="entry name" value="ABC_TM1"/>
    <property type="match status" value="1"/>
</dbReference>
<dbReference type="InterPro" id="IPR024573">
    <property type="entry name" value="DUF3333"/>
</dbReference>
<dbReference type="Pfam" id="PF11812">
    <property type="entry name" value="DUF3333"/>
    <property type="match status" value="1"/>
</dbReference>
<evidence type="ECO:0000259" key="11">
    <source>
        <dbReference type="PROSITE" id="PS50928"/>
    </source>
</evidence>
<evidence type="ECO:0000256" key="5">
    <source>
        <dbReference type="ARBA" id="ARBA00022475"/>
    </source>
</evidence>
<name>A0A1E7RE78_9GAMM</name>
<feature type="region of interest" description="Disordered" evidence="10">
    <location>
        <begin position="1"/>
        <end position="33"/>
    </location>
</feature>
<evidence type="ECO:0000256" key="9">
    <source>
        <dbReference type="RuleBase" id="RU363043"/>
    </source>
</evidence>
<sequence length="465" mass="51141">MSTSNNPTLDQMPQLDPQKAQEQREQRRRLIESSLTKRHRKEKTFRTMGFAGVLVGLFFVVLLFGSILTRGLPSFWQSSLTTTVYFDPNVINVGPKPVPRSGETPAAFEQRYIKWQGEFAMVDWDSLLVNSVLAKDPKLTNQKDSIIDIFSSSESYRLRDMVLADPSLIGKKQELKFLADANVDVWLKGNIDRSLPDEQQQLDPEVRKLADEMKADGVITNNFNTKIFTNPDSRSAPELSGLAGAFMGSLFMMLIVIFISIPIGVASAIYLEEFAKQNWLTDIIEVNINNLAAVPSIVFGLLGASIFINWFHLPLSAPLVGGLVLSLMTLPTVIITTRASLKAVPPSIRQAALGLGASKVQSVFHHVLPLALPGILTGAIIGVAQALGETAPLLLIGMSAFVASIPATPVDQATALPVQIYLWQGNELRNFFEGRTAAAIIVLLAMMIGLNSLAVWLRKKFEVRW</sequence>
<dbReference type="SUPFAM" id="SSF161098">
    <property type="entry name" value="MetI-like"/>
    <property type="match status" value="1"/>
</dbReference>
<dbReference type="NCBIfam" id="TIGR00974">
    <property type="entry name" value="3a0107s02c"/>
    <property type="match status" value="1"/>
</dbReference>
<dbReference type="GO" id="GO:0005315">
    <property type="term" value="F:phosphate transmembrane transporter activity"/>
    <property type="evidence" value="ECO:0007669"/>
    <property type="project" value="InterPro"/>
</dbReference>
<evidence type="ECO:0000313" key="12">
    <source>
        <dbReference type="EMBL" id="OEY97719.1"/>
    </source>
</evidence>
<evidence type="ECO:0000256" key="3">
    <source>
        <dbReference type="ARBA" id="ARBA00016864"/>
    </source>
</evidence>
<dbReference type="OrthoDB" id="9807065at2"/>
<dbReference type="InterPro" id="IPR000515">
    <property type="entry name" value="MetI-like"/>
</dbReference>
<comment type="subcellular location">
    <subcellularLocation>
        <location evidence="9">Cell inner membrane</location>
        <topology evidence="9">Multi-pass membrane protein</topology>
    </subcellularLocation>
    <subcellularLocation>
        <location evidence="1">Cell membrane</location>
        <topology evidence="1">Multi-pass membrane protein</topology>
    </subcellularLocation>
</comment>
<dbReference type="Gene3D" id="1.10.3720.10">
    <property type="entry name" value="MetI-like"/>
    <property type="match status" value="1"/>
</dbReference>
<feature type="compositionally biased region" description="Polar residues" evidence="10">
    <location>
        <begin position="1"/>
        <end position="11"/>
    </location>
</feature>
<evidence type="ECO:0000313" key="13">
    <source>
        <dbReference type="Proteomes" id="UP000185895"/>
    </source>
</evidence>
<feature type="transmembrane region" description="Helical" evidence="9">
    <location>
        <begin position="367"/>
        <end position="388"/>
    </location>
</feature>
<evidence type="ECO:0000256" key="8">
    <source>
        <dbReference type="ARBA" id="ARBA00023136"/>
    </source>
</evidence>
<keyword evidence="4" id="KW-0813">Transport</keyword>
<keyword evidence="6 9" id="KW-0812">Transmembrane</keyword>